<comment type="caution">
    <text evidence="1">The sequence shown here is derived from an EMBL/GenBank/DDBJ whole genome shotgun (WGS) entry which is preliminary data.</text>
</comment>
<proteinExistence type="predicted"/>
<name>A0ACB9DAS3_9ASTR</name>
<gene>
    <name evidence="1" type="ORF">L1987_56789</name>
</gene>
<protein>
    <submittedName>
        <fullName evidence="1">Uncharacterized protein</fullName>
    </submittedName>
</protein>
<sequence length="204" mass="24731">MFDKRRKGVDMFENKSESDLERKYLEDYFEGLDKTTTYQKKSEWMEGYSKYQEEIGIKWESRSQFDEDFRKQIWDYVVKKCGNLISKLNLKSCIVFLYLLKIHKLLMKHKLAFKFEFERCEDWERKKNEPRKDDEQMWKRLKVCVVRDFPSGCRPAYHATDDKSRIENERVRVPSEDEPEEDTNKEDSEEIEGLVLLKNEHAKA</sequence>
<evidence type="ECO:0000313" key="1">
    <source>
        <dbReference type="EMBL" id="KAI3743724.1"/>
    </source>
</evidence>
<dbReference type="EMBL" id="CM042036">
    <property type="protein sequence ID" value="KAI3743724.1"/>
    <property type="molecule type" value="Genomic_DNA"/>
</dbReference>
<reference evidence="2" key="1">
    <citation type="journal article" date="2022" name="Mol. Ecol. Resour.">
        <title>The genomes of chicory, endive, great burdock and yacon provide insights into Asteraceae palaeo-polyploidization history and plant inulin production.</title>
        <authorList>
            <person name="Fan W."/>
            <person name="Wang S."/>
            <person name="Wang H."/>
            <person name="Wang A."/>
            <person name="Jiang F."/>
            <person name="Liu H."/>
            <person name="Zhao H."/>
            <person name="Xu D."/>
            <person name="Zhang Y."/>
        </authorList>
    </citation>
    <scope>NUCLEOTIDE SEQUENCE [LARGE SCALE GENOMIC DNA]</scope>
    <source>
        <strain evidence="2">cv. Yunnan</strain>
    </source>
</reference>
<keyword evidence="2" id="KW-1185">Reference proteome</keyword>
<accession>A0ACB9DAS3</accession>
<evidence type="ECO:0000313" key="2">
    <source>
        <dbReference type="Proteomes" id="UP001056120"/>
    </source>
</evidence>
<reference evidence="1 2" key="2">
    <citation type="journal article" date="2022" name="Mol. Ecol. Resour.">
        <title>The genomes of chicory, endive, great burdock and yacon provide insights into Asteraceae paleo-polyploidization history and plant inulin production.</title>
        <authorList>
            <person name="Fan W."/>
            <person name="Wang S."/>
            <person name="Wang H."/>
            <person name="Wang A."/>
            <person name="Jiang F."/>
            <person name="Liu H."/>
            <person name="Zhao H."/>
            <person name="Xu D."/>
            <person name="Zhang Y."/>
        </authorList>
    </citation>
    <scope>NUCLEOTIDE SEQUENCE [LARGE SCALE GENOMIC DNA]</scope>
    <source>
        <strain evidence="2">cv. Yunnan</strain>
        <tissue evidence="1">Leaves</tissue>
    </source>
</reference>
<organism evidence="1 2">
    <name type="scientific">Smallanthus sonchifolius</name>
    <dbReference type="NCBI Taxonomy" id="185202"/>
    <lineage>
        <taxon>Eukaryota</taxon>
        <taxon>Viridiplantae</taxon>
        <taxon>Streptophyta</taxon>
        <taxon>Embryophyta</taxon>
        <taxon>Tracheophyta</taxon>
        <taxon>Spermatophyta</taxon>
        <taxon>Magnoliopsida</taxon>
        <taxon>eudicotyledons</taxon>
        <taxon>Gunneridae</taxon>
        <taxon>Pentapetalae</taxon>
        <taxon>asterids</taxon>
        <taxon>campanulids</taxon>
        <taxon>Asterales</taxon>
        <taxon>Asteraceae</taxon>
        <taxon>Asteroideae</taxon>
        <taxon>Heliantheae alliance</taxon>
        <taxon>Millerieae</taxon>
        <taxon>Smallanthus</taxon>
    </lineage>
</organism>
<dbReference type="Proteomes" id="UP001056120">
    <property type="component" value="Linkage Group LG19"/>
</dbReference>